<evidence type="ECO:0000256" key="5">
    <source>
        <dbReference type="ARBA" id="ARBA00023244"/>
    </source>
</evidence>
<evidence type="ECO:0000256" key="6">
    <source>
        <dbReference type="ARBA" id="ARBA00024536"/>
    </source>
</evidence>
<dbReference type="InterPro" id="IPR033644">
    <property type="entry name" value="Ferrochelatase_C"/>
</dbReference>
<dbReference type="UniPathway" id="UPA00252"/>
<evidence type="ECO:0000313" key="9">
    <source>
        <dbReference type="EMBL" id="SHE73729.1"/>
    </source>
</evidence>
<dbReference type="EMBL" id="FQUL01000020">
    <property type="protein sequence ID" value="SHE73729.1"/>
    <property type="molecule type" value="Genomic_DNA"/>
</dbReference>
<feature type="binding site" evidence="7">
    <location>
        <position position="58"/>
    </location>
    <ligand>
        <name>Fe-coproporphyrin III</name>
        <dbReference type="ChEBI" id="CHEBI:68438"/>
    </ligand>
</feature>
<evidence type="ECO:0000313" key="10">
    <source>
        <dbReference type="Proteomes" id="UP000184295"/>
    </source>
</evidence>
<dbReference type="GO" id="GO:0004325">
    <property type="term" value="F:ferrochelatase activity"/>
    <property type="evidence" value="ECO:0007669"/>
    <property type="project" value="UniProtKB-UniRule"/>
</dbReference>
<name>A0A1M4VXQ5_9ACTN</name>
<comment type="function">
    <text evidence="7">Involved in coproporphyrin-dependent heme b biosynthesis. Catalyzes the insertion of ferrous iron into coproporphyrin III to form Fe-coproporphyrin III.</text>
</comment>
<keyword evidence="7" id="KW-0479">Metal-binding</keyword>
<dbReference type="SUPFAM" id="SSF53800">
    <property type="entry name" value="Chelatase"/>
    <property type="match status" value="1"/>
</dbReference>
<dbReference type="RefSeq" id="WP_072790682.1">
    <property type="nucleotide sequence ID" value="NZ_FQUL01000020.1"/>
</dbReference>
<dbReference type="PANTHER" id="PTHR11108">
    <property type="entry name" value="FERROCHELATASE"/>
    <property type="match status" value="1"/>
</dbReference>
<comment type="subcellular location">
    <subcellularLocation>
        <location evidence="7">Cytoplasm</location>
    </subcellularLocation>
</comment>
<keyword evidence="3 7" id="KW-0350">Heme biosynthesis</keyword>
<keyword evidence="2 7" id="KW-0408">Iron</keyword>
<dbReference type="Pfam" id="PF00762">
    <property type="entry name" value="Ferrochelatase"/>
    <property type="match status" value="1"/>
</dbReference>
<evidence type="ECO:0000256" key="3">
    <source>
        <dbReference type="ARBA" id="ARBA00023133"/>
    </source>
</evidence>
<dbReference type="InterPro" id="IPR001015">
    <property type="entry name" value="Ferrochelatase"/>
</dbReference>
<dbReference type="STRING" id="1121881.SAMN02745225_01469"/>
<dbReference type="GO" id="GO:0005737">
    <property type="term" value="C:cytoplasm"/>
    <property type="evidence" value="ECO:0007669"/>
    <property type="project" value="UniProtKB-SubCell"/>
</dbReference>
<gene>
    <name evidence="7" type="primary">cpfC</name>
    <name evidence="9" type="ORF">SAMN02745225_01469</name>
</gene>
<comment type="similarity">
    <text evidence="7 8">Belongs to the ferrochelatase family.</text>
</comment>
<dbReference type="Proteomes" id="UP000184295">
    <property type="component" value="Unassembled WGS sequence"/>
</dbReference>
<reference evidence="10" key="1">
    <citation type="submission" date="2016-11" db="EMBL/GenBank/DDBJ databases">
        <authorList>
            <person name="Varghese N."/>
            <person name="Submissions S."/>
        </authorList>
    </citation>
    <scope>NUCLEOTIDE SEQUENCE [LARGE SCALE GENOMIC DNA]</scope>
    <source>
        <strain evidence="10">DSM 19514</strain>
    </source>
</reference>
<keyword evidence="7" id="KW-0963">Cytoplasm</keyword>
<dbReference type="GO" id="GO:0046872">
    <property type="term" value="F:metal ion binding"/>
    <property type="evidence" value="ECO:0007669"/>
    <property type="project" value="UniProtKB-KW"/>
</dbReference>
<dbReference type="InterPro" id="IPR033659">
    <property type="entry name" value="Ferrochelatase_N"/>
</dbReference>
<comment type="caution">
    <text evidence="7">Lacks conserved residue(s) required for the propagation of feature annotation.</text>
</comment>
<dbReference type="AlphaFoldDB" id="A0A1M4VXQ5"/>
<dbReference type="EC" id="4.99.1.9" evidence="7"/>
<keyword evidence="10" id="KW-1185">Reference proteome</keyword>
<comment type="pathway">
    <text evidence="1 7">Porphyrin-containing compound metabolism; protoheme biosynthesis.</text>
</comment>
<feature type="binding site" evidence="7">
    <location>
        <position position="188"/>
    </location>
    <ligand>
        <name>Fe(2+)</name>
        <dbReference type="ChEBI" id="CHEBI:29033"/>
    </ligand>
</feature>
<feature type="binding site" evidence="7">
    <location>
        <position position="273"/>
    </location>
    <ligand>
        <name>Fe(2+)</name>
        <dbReference type="ChEBI" id="CHEBI:29033"/>
    </ligand>
</feature>
<dbReference type="HAMAP" id="MF_00323">
    <property type="entry name" value="Ferrochelatase"/>
    <property type="match status" value="1"/>
</dbReference>
<keyword evidence="5 7" id="KW-0627">Porphyrin biosynthesis</keyword>
<protein>
    <recommendedName>
        <fullName evidence="7">Coproporphyrin III ferrochelatase</fullName>
        <ecNumber evidence="7">4.99.1.9</ecNumber>
    </recommendedName>
</protein>
<evidence type="ECO:0000256" key="8">
    <source>
        <dbReference type="RuleBase" id="RU004185"/>
    </source>
</evidence>
<dbReference type="Gene3D" id="3.40.50.1400">
    <property type="match status" value="2"/>
</dbReference>
<comment type="catalytic activity">
    <reaction evidence="6">
        <text>Fe-coproporphyrin III + 2 H(+) = coproporphyrin III + Fe(2+)</text>
        <dbReference type="Rhea" id="RHEA:49572"/>
        <dbReference type="ChEBI" id="CHEBI:15378"/>
        <dbReference type="ChEBI" id="CHEBI:29033"/>
        <dbReference type="ChEBI" id="CHEBI:68438"/>
        <dbReference type="ChEBI" id="CHEBI:131725"/>
        <dbReference type="EC" id="4.99.1.9"/>
    </reaction>
    <physiologicalReaction direction="right-to-left" evidence="6">
        <dbReference type="Rhea" id="RHEA:49574"/>
    </physiologicalReaction>
</comment>
<dbReference type="CDD" id="cd00419">
    <property type="entry name" value="Ferrochelatase_C"/>
    <property type="match status" value="1"/>
</dbReference>
<dbReference type="CDD" id="cd03411">
    <property type="entry name" value="Ferrochelatase_N"/>
    <property type="match status" value="1"/>
</dbReference>
<proteinExistence type="inferred from homology"/>
<accession>A0A1M4VXQ5</accession>
<dbReference type="OrthoDB" id="9776380at2"/>
<feature type="binding site" evidence="7">
    <location>
        <position position="127"/>
    </location>
    <ligand>
        <name>Fe-coproporphyrin III</name>
        <dbReference type="ChEBI" id="CHEBI:68438"/>
    </ligand>
</feature>
<evidence type="ECO:0000256" key="2">
    <source>
        <dbReference type="ARBA" id="ARBA00023004"/>
    </source>
</evidence>
<evidence type="ECO:0000256" key="4">
    <source>
        <dbReference type="ARBA" id="ARBA00023239"/>
    </source>
</evidence>
<organism evidence="9 10">
    <name type="scientific">Ferrithrix thermotolerans DSM 19514</name>
    <dbReference type="NCBI Taxonomy" id="1121881"/>
    <lineage>
        <taxon>Bacteria</taxon>
        <taxon>Bacillati</taxon>
        <taxon>Actinomycetota</taxon>
        <taxon>Acidimicrobiia</taxon>
        <taxon>Acidimicrobiales</taxon>
        <taxon>Acidimicrobiaceae</taxon>
        <taxon>Ferrithrix</taxon>
    </lineage>
</organism>
<evidence type="ECO:0000256" key="1">
    <source>
        <dbReference type="ARBA" id="ARBA00004744"/>
    </source>
</evidence>
<sequence>MSLRGEDAYDAVLWLSFGGPESKEDVVPFLQNVTRGRNIPRERLELVAHQYYLFDGVSSINEQNRAMIEAVREELKSRDLALPIYFGNRNWHPYVEHTVGQMITDGVKKALVFVTSAYSSYSSCRQYRMDIARSIEANADTGSIVLHKVRGFYNHPKFLNSLVELTVMTFRSAGSPRPSTTAFVTTAHSIPLAMASACDYESQLRFVNSYLKKELEQALGNTYRVDHAFQSRSGPPSQPWLEPDVGDKIDELASEGFSEVVVVPIGFISDHQEVRYDLDTLAKERAETAGVNMYRVPTASNSSLFISMVADLIEERLADHGTRLAVGAALPDFCEEHCCLFSE</sequence>
<evidence type="ECO:0000256" key="7">
    <source>
        <dbReference type="HAMAP-Rule" id="MF_00323"/>
    </source>
</evidence>
<keyword evidence="4 7" id="KW-0456">Lyase</keyword>
<dbReference type="GO" id="GO:0006783">
    <property type="term" value="P:heme biosynthetic process"/>
    <property type="evidence" value="ECO:0007669"/>
    <property type="project" value="UniProtKB-UniRule"/>
</dbReference>
<dbReference type="PANTHER" id="PTHR11108:SF1">
    <property type="entry name" value="FERROCHELATASE, MITOCHONDRIAL"/>
    <property type="match status" value="1"/>
</dbReference>
<dbReference type="NCBIfam" id="TIGR00109">
    <property type="entry name" value="hemH"/>
    <property type="match status" value="1"/>
</dbReference>